<evidence type="ECO:0000256" key="3">
    <source>
        <dbReference type="ARBA" id="ARBA00023002"/>
    </source>
</evidence>
<keyword evidence="4 5" id="KW-0408">Iron</keyword>
<comment type="similarity">
    <text evidence="1">Belongs to the carotenoid oxygenase family.</text>
</comment>
<feature type="binding site" evidence="5">
    <location>
        <position position="665"/>
    </location>
    <ligand>
        <name>Fe cation</name>
        <dbReference type="ChEBI" id="CHEBI:24875"/>
        <note>catalytic</note>
    </ligand>
</feature>
<dbReference type="OrthoDB" id="407010at2759"/>
<evidence type="ECO:0000313" key="8">
    <source>
        <dbReference type="Proteomes" id="UP000605846"/>
    </source>
</evidence>
<comment type="cofactor">
    <cofactor evidence="5">
        <name>Fe(2+)</name>
        <dbReference type="ChEBI" id="CHEBI:29033"/>
    </cofactor>
    <text evidence="5">Binds 1 Fe(2+) ion per subunit.</text>
</comment>
<comment type="caution">
    <text evidence="7">The sequence shown here is derived from an EMBL/GenBank/DDBJ whole genome shotgun (WGS) entry which is preliminary data.</text>
</comment>
<dbReference type="EMBL" id="JABAYA010000022">
    <property type="protein sequence ID" value="KAF7729752.1"/>
    <property type="molecule type" value="Genomic_DNA"/>
</dbReference>
<gene>
    <name evidence="7" type="ORF">EC973_003830</name>
</gene>
<dbReference type="GO" id="GO:0010436">
    <property type="term" value="F:carotenoid dioxygenase activity"/>
    <property type="evidence" value="ECO:0007669"/>
    <property type="project" value="TreeGrafter"/>
</dbReference>
<dbReference type="PANTHER" id="PTHR10543:SF24">
    <property type="entry name" value="CAROTENOID ISOMEROOXYGENASE"/>
    <property type="match status" value="1"/>
</dbReference>
<feature type="binding site" evidence="5">
    <location>
        <position position="424"/>
    </location>
    <ligand>
        <name>Fe cation</name>
        <dbReference type="ChEBI" id="CHEBI:24875"/>
        <note>catalytic</note>
    </ligand>
</feature>
<evidence type="ECO:0008006" key="9">
    <source>
        <dbReference type="Google" id="ProtNLM"/>
    </source>
</evidence>
<proteinExistence type="inferred from homology"/>
<feature type="compositionally biased region" description="Basic and acidic residues" evidence="6">
    <location>
        <begin position="40"/>
        <end position="55"/>
    </location>
</feature>
<keyword evidence="3" id="KW-0560">Oxidoreductase</keyword>
<dbReference type="Proteomes" id="UP000605846">
    <property type="component" value="Unassembled WGS sequence"/>
</dbReference>
<evidence type="ECO:0000256" key="5">
    <source>
        <dbReference type="PIRSR" id="PIRSR604294-1"/>
    </source>
</evidence>
<reference evidence="7" key="1">
    <citation type="submission" date="2020-01" db="EMBL/GenBank/DDBJ databases">
        <title>Genome Sequencing of Three Apophysomyces-Like Fungal Strains Confirms a Novel Fungal Genus in the Mucoromycota with divergent Burkholderia-like Endosymbiotic Bacteria.</title>
        <authorList>
            <person name="Stajich J.E."/>
            <person name="Macias A.M."/>
            <person name="Carter-House D."/>
            <person name="Lovett B."/>
            <person name="Kasson L.R."/>
            <person name="Berry K."/>
            <person name="Grigoriev I."/>
            <person name="Chang Y."/>
            <person name="Spatafora J."/>
            <person name="Kasson M.T."/>
        </authorList>
    </citation>
    <scope>NUCLEOTIDE SEQUENCE</scope>
    <source>
        <strain evidence="7">NRRL A-21654</strain>
    </source>
</reference>
<dbReference type="Pfam" id="PF03055">
    <property type="entry name" value="RPE65"/>
    <property type="match status" value="1"/>
</dbReference>
<keyword evidence="8" id="KW-1185">Reference proteome</keyword>
<dbReference type="PANTHER" id="PTHR10543">
    <property type="entry name" value="BETA-CAROTENE DIOXYGENASE"/>
    <property type="match status" value="1"/>
</dbReference>
<evidence type="ECO:0000256" key="2">
    <source>
        <dbReference type="ARBA" id="ARBA00022723"/>
    </source>
</evidence>
<evidence type="ECO:0000256" key="6">
    <source>
        <dbReference type="SAM" id="MobiDB-lite"/>
    </source>
</evidence>
<evidence type="ECO:0000256" key="1">
    <source>
        <dbReference type="ARBA" id="ARBA00006787"/>
    </source>
</evidence>
<sequence length="672" mass="75084">MTDTKSEVPAVSLAGDEHPLTEEPITPSIAIATDPLEADETSRNVWDDDREERHSPNHPLEAATLSVSEDNGEWEQQQERTLLDEEGRPNVSRTPSALSLQDTKLDTDTSHVKGFQNAGDSSEITDLIVQGEIPNWLTGEHFTIGPGTYDVKYTRKVEIDGLLQSATSIFTFGHWFDGLPLVNRFDLNGQRNTITYRNRLTCRRLIEKVRDHHGYAPKHPAGLFKTNSNQTVLVKFIKSAPKASKPDAEPCGARVLPSIPGIDGRLFCQNMANHIQELDPFDLKPTRVLCWNEVNPAFKGYNSCPNGQFDVESGEYINFTMEIGYRTTAYHFFSLSDRNPKGSVIASVTAPTGYVNSFALTRKHIILVIFPLLANSAAVKYAWNESILDSFSFYPNEPTLFYVVSRANGQHVATYRSDPCFAFHHINAFEDERDNIFIDIVTYPDATIAHQLTTENLRNPASMEPRRLACSEVRRYKLGHIEEAKSIFAANNTMVPSTSSVTSRVSSMLGYLRGNSNTDEEQRVGAIGSGWHSWMPTASYEKRVEPSLELPQVNPNYKMQKYTYMYGLGFSATSAITDGRIWDSIVKADLDTKSIVASWHEDHCYPSEAVFIPRPGAIREDEGVLISVVMDSARATSFLLILDASTLQVAARAELNTLIPLSFAHGSYRLRN</sequence>
<dbReference type="GO" id="GO:0016121">
    <property type="term" value="P:carotene catabolic process"/>
    <property type="evidence" value="ECO:0007669"/>
    <property type="project" value="TreeGrafter"/>
</dbReference>
<keyword evidence="2 5" id="KW-0479">Metal-binding</keyword>
<dbReference type="InterPro" id="IPR004294">
    <property type="entry name" value="Carotenoid_Oase"/>
</dbReference>
<evidence type="ECO:0000256" key="4">
    <source>
        <dbReference type="ARBA" id="ARBA00023004"/>
    </source>
</evidence>
<protein>
    <recommendedName>
        <fullName evidence="9">Carotenoid oxygenase</fullName>
    </recommendedName>
</protein>
<organism evidence="7 8">
    <name type="scientific">Apophysomyces ossiformis</name>
    <dbReference type="NCBI Taxonomy" id="679940"/>
    <lineage>
        <taxon>Eukaryota</taxon>
        <taxon>Fungi</taxon>
        <taxon>Fungi incertae sedis</taxon>
        <taxon>Mucoromycota</taxon>
        <taxon>Mucoromycotina</taxon>
        <taxon>Mucoromycetes</taxon>
        <taxon>Mucorales</taxon>
        <taxon>Mucorineae</taxon>
        <taxon>Mucoraceae</taxon>
        <taxon>Apophysomyces</taxon>
    </lineage>
</organism>
<dbReference type="AlphaFoldDB" id="A0A8H7BQF7"/>
<feature type="region of interest" description="Disordered" evidence="6">
    <location>
        <begin position="1"/>
        <end position="75"/>
    </location>
</feature>
<name>A0A8H7BQF7_9FUNG</name>
<dbReference type="GO" id="GO:0046872">
    <property type="term" value="F:metal ion binding"/>
    <property type="evidence" value="ECO:0007669"/>
    <property type="project" value="UniProtKB-KW"/>
</dbReference>
<evidence type="ECO:0000313" key="7">
    <source>
        <dbReference type="EMBL" id="KAF7729752.1"/>
    </source>
</evidence>
<accession>A0A8H7BQF7</accession>